<evidence type="ECO:0000256" key="6">
    <source>
        <dbReference type="ARBA" id="ARBA00022989"/>
    </source>
</evidence>
<dbReference type="PIR" id="F75124">
    <property type="entry name" value="F75124"/>
</dbReference>
<accession>Q9V0J2</accession>
<evidence type="ECO:0000256" key="8">
    <source>
        <dbReference type="RuleBase" id="RU363032"/>
    </source>
</evidence>
<reference evidence="10" key="2">
    <citation type="journal article" date="2000" name="J. Mol. Biol.">
        <title>Archaeal homologs of eukaryotic methylation guide small nucleolar RNAs: lessons from the Pyrococcus genomes.</title>
        <authorList>
            <person name="Gaspin C."/>
            <person name="Cavaille J."/>
            <person name="Erauso G."/>
        </authorList>
    </citation>
    <scope>NUCLEOTIDE SEQUENCE</scope>
    <source>
        <strain evidence="10">Orsay</strain>
    </source>
</reference>
<reference evidence="10" key="3">
    <citation type="journal article" date="2001" name="Genome Res.">
        <title>Genome evolution at the genus level: comparison of three complete genomes of hyperthermophilic archaea.</title>
        <authorList>
            <person name="Lecompte O."/>
            <person name="Ripp R."/>
            <person name="Puzos-Barbe V."/>
            <person name="Duprat S."/>
            <person name="Heilig R."/>
            <person name="Dietrich J."/>
            <person name="Thierry J.C."/>
            <person name="Poch O."/>
        </authorList>
    </citation>
    <scope>NUCLEOTIDE SEQUENCE</scope>
    <source>
        <strain evidence="10">Orsay</strain>
    </source>
</reference>
<evidence type="ECO:0000256" key="2">
    <source>
        <dbReference type="ARBA" id="ARBA00022448"/>
    </source>
</evidence>
<feature type="transmembrane region" description="Helical" evidence="8">
    <location>
        <begin position="375"/>
        <end position="396"/>
    </location>
</feature>
<comment type="subcellular location">
    <subcellularLocation>
        <location evidence="1">Cell inner membrane</location>
        <topology evidence="1">Multi-pass membrane protein</topology>
    </subcellularLocation>
    <subcellularLocation>
        <location evidence="8">Cell membrane</location>
        <topology evidence="8">Multi-pass membrane protein</topology>
    </subcellularLocation>
</comment>
<feature type="transmembrane region" description="Helical" evidence="8">
    <location>
        <begin position="183"/>
        <end position="209"/>
    </location>
</feature>
<keyword evidence="3" id="KW-1003">Cell membrane</keyword>
<evidence type="ECO:0000313" key="13">
    <source>
        <dbReference type="Proteomes" id="UP000009139"/>
    </source>
</evidence>
<reference evidence="10 12" key="4">
    <citation type="journal article" date="2003" name="Mol. Microbiol.">
        <title>An integrated analysis of the genome of the hyperthermophilic archaeon Pyrococcus abyssi.</title>
        <authorList>
            <person name="Cohen G."/>
            <person name="Barbe V."/>
            <person name="Flament D."/>
            <person name="Galperin M."/>
            <person name="Heilig R."/>
            <person name="Ripp R."/>
            <person name="Lecompte O."/>
            <person name="Prieur D."/>
            <person name="Poch O."/>
            <person name="Quellerou J."/>
            <person name="Thierry J.C."/>
            <person name="Van der Oost J."/>
            <person name="Weissenbach J."/>
            <person name="Zivanovic Y."/>
            <person name="Forterre P."/>
        </authorList>
    </citation>
    <scope>NUCLEOTIDE SEQUENCE [LARGE SCALE GENOMIC DNA]</scope>
    <source>
        <strain evidence="12">GE5 / Orsay</strain>
        <strain evidence="10">Orsay</strain>
    </source>
</reference>
<dbReference type="Proteomes" id="UP000000810">
    <property type="component" value="Chromosome"/>
</dbReference>
<evidence type="ECO:0000256" key="1">
    <source>
        <dbReference type="ARBA" id="ARBA00004429"/>
    </source>
</evidence>
<keyword evidence="4" id="KW-0997">Cell inner membrane</keyword>
<keyword evidence="5 8" id="KW-0812">Transmembrane</keyword>
<sequence length="533" mass="59339">MKSDSRINLSMRKGLILIPMLLLLSLFYVPMVRVISLGFSLTSLLSVLSDEYYRRVIAFTFVQALLSTLATLAVGIPGAYVFSHYDFPGKRFLRSLITVPFVMPSVIVALGFIIIFGKSGPLGGLGILYNWKAIILAHVFYNYPVVVRVIASSWERINPHYKEAAMSLGAKGFVVFRKITLPLLLPSILVASLLTFTFCFMSFSIPLILGGYKYATIEVAIFSSAMMLLDFKTSSSLALIQLTISAILMYIYAKLIERYSREEEQRVLIAKKRLKLDIEGIAILVYFIFVLVFIISPLFAVIYKALMFNDRLSLEWFRRAFSEEYNPMFGTSSLMTILNTLKFGFIAVLIAVILALPLARVIAREKFRGKGLLEVFATLPLASSSVMLGLGYLLAFRDTSLYGHWLLIALAHATVAYPFAFRTISISIRKIKKNLLEASLTLGASEALSFLKVELPLIVNGILVASIFSFAISAAELATTYMLASPENTTLTLAIYKFISSRQFGPASALSVVLMIISMVSFLLIERIGEEVW</sequence>
<dbReference type="AlphaFoldDB" id="Q9V0J2"/>
<feature type="transmembrane region" description="Helical" evidence="8">
    <location>
        <begin position="402"/>
        <end position="424"/>
    </location>
</feature>
<feature type="transmembrane region" description="Helical" evidence="8">
    <location>
        <begin position="457"/>
        <end position="484"/>
    </location>
</feature>
<reference evidence="10" key="1">
    <citation type="submission" date="1999-07" db="EMBL/GenBank/DDBJ databases">
        <authorList>
            <person name="Genoscope"/>
        </authorList>
    </citation>
    <scope>NUCLEOTIDE SEQUENCE</scope>
    <source>
        <strain evidence="10">Orsay</strain>
    </source>
</reference>
<reference evidence="11 13" key="5">
    <citation type="journal article" date="2012" name="Curr. Microbiol.">
        <title>Re-annotation of two hyperthermophilic archaea Pyrococcus abyssi GE5 and Pyrococcus furiosus DSM 3638.</title>
        <authorList>
            <person name="Gao J."/>
            <person name="Wang J."/>
        </authorList>
    </citation>
    <scope>GENOME REANNOTATION</scope>
    <source>
        <strain evidence="11">GE5</strain>
        <strain evidence="13">GE5 / Orsay</strain>
    </source>
</reference>
<evidence type="ECO:0000313" key="10">
    <source>
        <dbReference type="EMBL" id="CAB49711.1"/>
    </source>
</evidence>
<feature type="domain" description="ABC transmembrane type-1" evidence="9">
    <location>
        <begin position="337"/>
        <end position="525"/>
    </location>
</feature>
<dbReference type="EMBL" id="HE613800">
    <property type="protein sequence ID" value="CCE70197.1"/>
    <property type="molecule type" value="Genomic_DNA"/>
</dbReference>
<feature type="transmembrane region" description="Helical" evidence="8">
    <location>
        <begin position="281"/>
        <end position="303"/>
    </location>
</feature>
<name>Q9V0J2_PYRAB</name>
<evidence type="ECO:0000256" key="7">
    <source>
        <dbReference type="ARBA" id="ARBA00023136"/>
    </source>
</evidence>
<dbReference type="STRING" id="272844.PAB0543"/>
<dbReference type="Pfam" id="PF00528">
    <property type="entry name" value="BPD_transp_1"/>
    <property type="match status" value="2"/>
</dbReference>
<keyword evidence="7 8" id="KW-0472">Membrane</keyword>
<keyword evidence="2 8" id="KW-0813">Transport</keyword>
<organism evidence="10 12">
    <name type="scientific">Pyrococcus abyssi (strain GE5 / Orsay)</name>
    <dbReference type="NCBI Taxonomy" id="272844"/>
    <lineage>
        <taxon>Archaea</taxon>
        <taxon>Methanobacteriati</taxon>
        <taxon>Methanobacteriota</taxon>
        <taxon>Thermococci</taxon>
        <taxon>Thermococcales</taxon>
        <taxon>Thermococcaceae</taxon>
        <taxon>Pyrococcus</taxon>
    </lineage>
</organism>
<protein>
    <submittedName>
        <fullName evidence="10">ABC transporter integral membrane protein</fullName>
    </submittedName>
    <submittedName>
        <fullName evidence="11">ABC transporter membrane protein</fullName>
    </submittedName>
</protein>
<feature type="transmembrane region" description="Helical" evidence="8">
    <location>
        <begin position="57"/>
        <end position="83"/>
    </location>
</feature>
<dbReference type="PANTHER" id="PTHR43357">
    <property type="entry name" value="INNER MEMBRANE ABC TRANSPORTER PERMEASE PROTEIN YDCV"/>
    <property type="match status" value="1"/>
</dbReference>
<feature type="transmembrane region" description="Helical" evidence="8">
    <location>
        <begin position="95"/>
        <end position="117"/>
    </location>
</feature>
<dbReference type="Proteomes" id="UP000009139">
    <property type="component" value="Chromosome"/>
</dbReference>
<dbReference type="eggNOG" id="arCOG00163">
    <property type="taxonomic scope" value="Archaea"/>
</dbReference>
<dbReference type="HOGENOM" id="CLU_021838_5_2_2"/>
<evidence type="ECO:0000256" key="3">
    <source>
        <dbReference type="ARBA" id="ARBA00022475"/>
    </source>
</evidence>
<evidence type="ECO:0000313" key="11">
    <source>
        <dbReference type="EMBL" id="CCE70197.1"/>
    </source>
</evidence>
<evidence type="ECO:0000259" key="9">
    <source>
        <dbReference type="PROSITE" id="PS50928"/>
    </source>
</evidence>
<dbReference type="PROSITE" id="PS50928">
    <property type="entry name" value="ABC_TM1"/>
    <property type="match status" value="2"/>
</dbReference>
<dbReference type="SUPFAM" id="SSF161098">
    <property type="entry name" value="MetI-like"/>
    <property type="match status" value="2"/>
</dbReference>
<dbReference type="CDD" id="cd06261">
    <property type="entry name" value="TM_PBP2"/>
    <property type="match status" value="2"/>
</dbReference>
<dbReference type="PANTHER" id="PTHR43357:SF4">
    <property type="entry name" value="INNER MEMBRANE ABC TRANSPORTER PERMEASE PROTEIN YDCV"/>
    <property type="match status" value="1"/>
</dbReference>
<dbReference type="InterPro" id="IPR035906">
    <property type="entry name" value="MetI-like_sf"/>
</dbReference>
<feature type="transmembrane region" description="Helical" evidence="8">
    <location>
        <begin position="21"/>
        <end position="45"/>
    </location>
</feature>
<dbReference type="KEGG" id="pab:PAB0543"/>
<dbReference type="EMBL" id="AJ248285">
    <property type="protein sequence ID" value="CAB49711.1"/>
    <property type="molecule type" value="Genomic_DNA"/>
</dbReference>
<evidence type="ECO:0000256" key="5">
    <source>
        <dbReference type="ARBA" id="ARBA00022692"/>
    </source>
</evidence>
<dbReference type="GO" id="GO:0055085">
    <property type="term" value="P:transmembrane transport"/>
    <property type="evidence" value="ECO:0007669"/>
    <property type="project" value="InterPro"/>
</dbReference>
<evidence type="ECO:0000256" key="4">
    <source>
        <dbReference type="ARBA" id="ARBA00022519"/>
    </source>
</evidence>
<dbReference type="PATRIC" id="fig|272844.11.peg.840"/>
<feature type="transmembrane region" description="Helical" evidence="8">
    <location>
        <begin position="129"/>
        <end position="151"/>
    </location>
</feature>
<feature type="transmembrane region" description="Helical" evidence="8">
    <location>
        <begin position="504"/>
        <end position="525"/>
    </location>
</feature>
<dbReference type="Gene3D" id="1.10.3720.10">
    <property type="entry name" value="MetI-like"/>
    <property type="match status" value="2"/>
</dbReference>
<comment type="similarity">
    <text evidence="8">Belongs to the binding-protein-dependent transport system permease family.</text>
</comment>
<feature type="domain" description="ABC transmembrane type-1" evidence="9">
    <location>
        <begin position="57"/>
        <end position="252"/>
    </location>
</feature>
<proteinExistence type="inferred from homology"/>
<dbReference type="GO" id="GO:0005886">
    <property type="term" value="C:plasma membrane"/>
    <property type="evidence" value="ECO:0007669"/>
    <property type="project" value="UniProtKB-SubCell"/>
</dbReference>
<keyword evidence="12" id="KW-1185">Reference proteome</keyword>
<gene>
    <name evidence="10" type="ordered locus">PAB0543</name>
</gene>
<keyword evidence="6 8" id="KW-1133">Transmembrane helix</keyword>
<evidence type="ECO:0000313" key="12">
    <source>
        <dbReference type="Proteomes" id="UP000000810"/>
    </source>
</evidence>
<feature type="transmembrane region" description="Helical" evidence="8">
    <location>
        <begin position="343"/>
        <end position="363"/>
    </location>
</feature>
<feature type="transmembrane region" description="Helical" evidence="8">
    <location>
        <begin position="236"/>
        <end position="253"/>
    </location>
</feature>
<dbReference type="InterPro" id="IPR000515">
    <property type="entry name" value="MetI-like"/>
</dbReference>